<comment type="caution">
    <text evidence="2">The sequence shown here is derived from an EMBL/GenBank/DDBJ whole genome shotgun (WGS) entry which is preliminary data.</text>
</comment>
<organism evidence="2 3">
    <name type="scientific">Erythrobacter dokdonensis DSW-74</name>
    <dbReference type="NCBI Taxonomy" id="1300349"/>
    <lineage>
        <taxon>Bacteria</taxon>
        <taxon>Pseudomonadati</taxon>
        <taxon>Pseudomonadota</taxon>
        <taxon>Alphaproteobacteria</taxon>
        <taxon>Sphingomonadales</taxon>
        <taxon>Erythrobacteraceae</taxon>
        <taxon>Erythrobacter/Porphyrobacter group</taxon>
        <taxon>Erythrobacter</taxon>
    </lineage>
</organism>
<accession>A0A1A7BBL6</accession>
<dbReference type="STRING" id="1300349.I603_2785"/>
<gene>
    <name evidence="2" type="ORF">I603_2785</name>
</gene>
<name>A0A1A7BBL6_9SPHN</name>
<protein>
    <submittedName>
        <fullName evidence="2">Uncharacterized protein</fullName>
    </submittedName>
</protein>
<evidence type="ECO:0000256" key="1">
    <source>
        <dbReference type="SAM" id="MobiDB-lite"/>
    </source>
</evidence>
<dbReference type="AlphaFoldDB" id="A0A1A7BBL6"/>
<dbReference type="EMBL" id="LZYB01000009">
    <property type="protein sequence ID" value="OBV09889.1"/>
    <property type="molecule type" value="Genomic_DNA"/>
</dbReference>
<sequence length="70" mass="7926">MIDRQTAAAGTPVKGRNGASGPISTNRQRNPSSRIDAPWMARMPSRPGRAMRTFRRRRRNEVLPRRIGRA</sequence>
<dbReference type="Proteomes" id="UP000092484">
    <property type="component" value="Unassembled WGS sequence"/>
</dbReference>
<reference evidence="2 3" key="1">
    <citation type="submission" date="2016-06" db="EMBL/GenBank/DDBJ databases">
        <title>Genome sequence of Porphyrobacter dokdonensis DSW-74.</title>
        <authorList>
            <person name="Kim J.F."/>
            <person name="Song J.Y."/>
        </authorList>
    </citation>
    <scope>NUCLEOTIDE SEQUENCE [LARGE SCALE GENOMIC DNA]</scope>
    <source>
        <strain evidence="2 3">DSW-74</strain>
    </source>
</reference>
<keyword evidence="3" id="KW-1185">Reference proteome</keyword>
<evidence type="ECO:0000313" key="3">
    <source>
        <dbReference type="Proteomes" id="UP000092484"/>
    </source>
</evidence>
<feature type="region of interest" description="Disordered" evidence="1">
    <location>
        <begin position="1"/>
        <end position="70"/>
    </location>
</feature>
<evidence type="ECO:0000313" key="2">
    <source>
        <dbReference type="EMBL" id="OBV09889.1"/>
    </source>
</evidence>
<feature type="compositionally biased region" description="Polar residues" evidence="1">
    <location>
        <begin position="22"/>
        <end position="33"/>
    </location>
</feature>
<proteinExistence type="predicted"/>